<organism evidence="3 4">
    <name type="scientific">Salinarimonas ramus</name>
    <dbReference type="NCBI Taxonomy" id="690164"/>
    <lineage>
        <taxon>Bacteria</taxon>
        <taxon>Pseudomonadati</taxon>
        <taxon>Pseudomonadota</taxon>
        <taxon>Alphaproteobacteria</taxon>
        <taxon>Hyphomicrobiales</taxon>
        <taxon>Salinarimonadaceae</taxon>
        <taxon>Salinarimonas</taxon>
    </lineage>
</organism>
<feature type="chain" id="PRO_5036789972" evidence="2">
    <location>
        <begin position="29"/>
        <end position="317"/>
    </location>
</feature>
<dbReference type="Gene3D" id="3.40.190.10">
    <property type="entry name" value="Periplasmic binding protein-like II"/>
    <property type="match status" value="1"/>
</dbReference>
<proteinExistence type="inferred from homology"/>
<reference evidence="3 4" key="1">
    <citation type="journal article" date="2014" name="Int. J. Syst. Evol. Microbiol.">
        <title>Complete genome sequence of Corynebacterium casei LMG S-19264T (=DSM 44701T), isolated from a smear-ripened cheese.</title>
        <authorList>
            <consortium name="US DOE Joint Genome Institute (JGI-PGF)"/>
            <person name="Walter F."/>
            <person name="Albersmeier A."/>
            <person name="Kalinowski J."/>
            <person name="Ruckert C."/>
        </authorList>
    </citation>
    <scope>NUCLEOTIDE SEQUENCE [LARGE SCALE GENOMIC DNA]</scope>
    <source>
        <strain evidence="3 4">CGMCC 1.9161</strain>
    </source>
</reference>
<dbReference type="InterPro" id="IPR042100">
    <property type="entry name" value="Bug_dom1"/>
</dbReference>
<keyword evidence="4" id="KW-1185">Reference proteome</keyword>
<evidence type="ECO:0000256" key="1">
    <source>
        <dbReference type="ARBA" id="ARBA00006987"/>
    </source>
</evidence>
<dbReference type="CDD" id="cd07012">
    <property type="entry name" value="PBP2_Bug_TTT"/>
    <property type="match status" value="1"/>
</dbReference>
<evidence type="ECO:0000256" key="2">
    <source>
        <dbReference type="SAM" id="SignalP"/>
    </source>
</evidence>
<keyword evidence="2" id="KW-0732">Signal</keyword>
<evidence type="ECO:0000313" key="4">
    <source>
        <dbReference type="Proteomes" id="UP000600449"/>
    </source>
</evidence>
<feature type="signal peptide" evidence="2">
    <location>
        <begin position="1"/>
        <end position="28"/>
    </location>
</feature>
<dbReference type="Gene3D" id="3.40.190.150">
    <property type="entry name" value="Bordetella uptake gene, domain 1"/>
    <property type="match status" value="1"/>
</dbReference>
<gene>
    <name evidence="3" type="ORF">GCM10011322_26300</name>
</gene>
<dbReference type="PIRSF" id="PIRSF017082">
    <property type="entry name" value="YflP"/>
    <property type="match status" value="1"/>
</dbReference>
<dbReference type="AlphaFoldDB" id="A0A917Q9V5"/>
<dbReference type="InterPro" id="IPR005064">
    <property type="entry name" value="BUG"/>
</dbReference>
<comment type="similarity">
    <text evidence="1">Belongs to the UPF0065 (bug) family.</text>
</comment>
<dbReference type="PANTHER" id="PTHR42928">
    <property type="entry name" value="TRICARBOXYLATE-BINDING PROTEIN"/>
    <property type="match status" value="1"/>
</dbReference>
<dbReference type="Pfam" id="PF03401">
    <property type="entry name" value="TctC"/>
    <property type="match status" value="1"/>
</dbReference>
<sequence length="317" mass="33790">MIRKTPFLAAPLVAATLGAAIAATPALAFPDKDVDYIIPFSPGGESDIAARLQQPVFADEYDHQLIVKYQAGAGGAQAWSQLNSMPADGHTIMGINLPHVILQPMMSSPGYETADLTPVYWFHYTPDAIIVKADSQFQTLEDLVTFAEANPGLVTFSGSGSNSANSLAKSRFDALAGVTTTYVPFSGTGPSVTALLGDQVTASWGYSTVAAAQGDQVRMLAVASEERLPLFPDVPTFQELGYDMTGGAYRGVAVPKDTPEETRQAVSDAFQAMNNQPAMRKAMDDGAFVVIDVPYSDMESFMSERRAEIEEAAKASN</sequence>
<dbReference type="SUPFAM" id="SSF53850">
    <property type="entry name" value="Periplasmic binding protein-like II"/>
    <property type="match status" value="1"/>
</dbReference>
<dbReference type="RefSeq" id="WP_188913695.1">
    <property type="nucleotide sequence ID" value="NZ_BMMF01000007.1"/>
</dbReference>
<dbReference type="Proteomes" id="UP000600449">
    <property type="component" value="Unassembled WGS sequence"/>
</dbReference>
<comment type="caution">
    <text evidence="3">The sequence shown here is derived from an EMBL/GenBank/DDBJ whole genome shotgun (WGS) entry which is preliminary data.</text>
</comment>
<evidence type="ECO:0000313" key="3">
    <source>
        <dbReference type="EMBL" id="GGK37966.1"/>
    </source>
</evidence>
<accession>A0A917Q9V5</accession>
<name>A0A917Q9V5_9HYPH</name>
<dbReference type="PANTHER" id="PTHR42928:SF5">
    <property type="entry name" value="BLR1237 PROTEIN"/>
    <property type="match status" value="1"/>
</dbReference>
<protein>
    <submittedName>
        <fullName evidence="3">C4-dicarboxylate ABC transporter substrate-binding protein</fullName>
    </submittedName>
</protein>
<dbReference type="EMBL" id="BMMF01000007">
    <property type="protein sequence ID" value="GGK37966.1"/>
    <property type="molecule type" value="Genomic_DNA"/>
</dbReference>